<feature type="transmembrane region" description="Helical" evidence="8">
    <location>
        <begin position="352"/>
        <end position="369"/>
    </location>
</feature>
<evidence type="ECO:0000256" key="1">
    <source>
        <dbReference type="ARBA" id="ARBA00004651"/>
    </source>
</evidence>
<evidence type="ECO:0000256" key="5">
    <source>
        <dbReference type="ARBA" id="ARBA00022692"/>
    </source>
</evidence>
<feature type="transmembrane region" description="Helical" evidence="8">
    <location>
        <begin position="67"/>
        <end position="85"/>
    </location>
</feature>
<keyword evidence="5 8" id="KW-0812">Transmembrane</keyword>
<dbReference type="STRING" id="282199.GCA_001049735_00771"/>
<dbReference type="Pfam" id="PF02028">
    <property type="entry name" value="BCCT"/>
    <property type="match status" value="1"/>
</dbReference>
<evidence type="ECO:0000256" key="2">
    <source>
        <dbReference type="ARBA" id="ARBA00005658"/>
    </source>
</evidence>
<feature type="transmembrane region" description="Helical" evidence="8">
    <location>
        <begin position="511"/>
        <end position="531"/>
    </location>
</feature>
<evidence type="ECO:0000256" key="6">
    <source>
        <dbReference type="ARBA" id="ARBA00022989"/>
    </source>
</evidence>
<feature type="transmembrane region" description="Helical" evidence="8">
    <location>
        <begin position="485"/>
        <end position="505"/>
    </location>
</feature>
<name>A0A0U1NJ58_9RHOB</name>
<keyword evidence="3" id="KW-0813">Transport</keyword>
<keyword evidence="6 8" id="KW-1133">Transmembrane helix</keyword>
<dbReference type="OrthoDB" id="9775735at2"/>
<feature type="transmembrane region" description="Helical" evidence="8">
    <location>
        <begin position="440"/>
        <end position="473"/>
    </location>
</feature>
<dbReference type="AlphaFoldDB" id="A0A0U1NJ58"/>
<organism evidence="9 10">
    <name type="scientific">Nereida ignava</name>
    <dbReference type="NCBI Taxonomy" id="282199"/>
    <lineage>
        <taxon>Bacteria</taxon>
        <taxon>Pseudomonadati</taxon>
        <taxon>Pseudomonadota</taxon>
        <taxon>Alphaproteobacteria</taxon>
        <taxon>Rhodobacterales</taxon>
        <taxon>Roseobacteraceae</taxon>
        <taxon>Nereida</taxon>
    </lineage>
</organism>
<keyword evidence="10" id="KW-1185">Reference proteome</keyword>
<comment type="similarity">
    <text evidence="2">Belongs to the BCCT transporter (TC 2.A.15) family.</text>
</comment>
<sequence length="558" mass="59520">MSIQEPLTELPIKTADTGFYRGFSLNVTVISKIIISILVVWCIVWPTDAGRILGEWNSVILANFAAWYIWSVGFFIIVCLGLAIWPTAGRLNLGQPGEKPEFSNFSWFSMMFGAGIGVGMLTWAVAEPVAHFGNNPEVIQGITNGGAADNVRMAYKWSFLHWGLSAWACYAVAGLSLAFFSYRRGLPLTIRSSLTPLFGTALSGRLGHLIDIVAVVATILGVAQTLGFGVEQFVAGLTRIGISGLMAEDGGATGMGIVVALVVIMGASTLSALSGVGKGIKWLSNINMVLSIILLGFFIIFGATFFGAQAMVLGVFDYLIALPEMSFNVFRSDGVEGSEDFLLSQWQGWWPVFYWAWWIAFAPFVGMFLARISRGRSIREFVLGAMIVPALMCFVWFSWAGGTAIDLELNGGANGVIFGAANGDKIFAMTEFMLAPIAQALAWGMALLIVVLLMTFLVTSADSAVLIVNTINAAGDEGPKARPHIMFWGAALALVVGGLLISGGTSAIQTAMVIGALPFSVVMVLMCIALIKAIYNDGRREAAGVATTTAEMSSTPAE</sequence>
<proteinExistence type="inferred from homology"/>
<evidence type="ECO:0000256" key="8">
    <source>
        <dbReference type="SAM" id="Phobius"/>
    </source>
</evidence>
<keyword evidence="4" id="KW-1003">Cell membrane</keyword>
<comment type="subcellular location">
    <subcellularLocation>
        <location evidence="1">Cell membrane</location>
        <topology evidence="1">Multi-pass membrane protein</topology>
    </subcellularLocation>
</comment>
<feature type="transmembrane region" description="Helical" evidence="8">
    <location>
        <begin position="288"/>
        <end position="316"/>
    </location>
</feature>
<feature type="transmembrane region" description="Helical" evidence="8">
    <location>
        <begin position="23"/>
        <end position="47"/>
    </location>
</feature>
<accession>A0A0U1NJ58</accession>
<dbReference type="Proteomes" id="UP000048949">
    <property type="component" value="Unassembled WGS sequence"/>
</dbReference>
<feature type="transmembrane region" description="Helical" evidence="8">
    <location>
        <begin position="209"/>
        <end position="230"/>
    </location>
</feature>
<dbReference type="PANTHER" id="PTHR30047:SF7">
    <property type="entry name" value="HIGH-AFFINITY CHOLINE TRANSPORT PROTEIN"/>
    <property type="match status" value="1"/>
</dbReference>
<dbReference type="GO" id="GO:0005886">
    <property type="term" value="C:plasma membrane"/>
    <property type="evidence" value="ECO:0007669"/>
    <property type="project" value="UniProtKB-SubCell"/>
</dbReference>
<gene>
    <name evidence="9" type="primary">opuD</name>
    <name evidence="9" type="ORF">NIG5292_00771</name>
</gene>
<evidence type="ECO:0000256" key="4">
    <source>
        <dbReference type="ARBA" id="ARBA00022475"/>
    </source>
</evidence>
<dbReference type="PANTHER" id="PTHR30047">
    <property type="entry name" value="HIGH-AFFINITY CHOLINE TRANSPORT PROTEIN-RELATED"/>
    <property type="match status" value="1"/>
</dbReference>
<evidence type="ECO:0000313" key="10">
    <source>
        <dbReference type="Proteomes" id="UP000048949"/>
    </source>
</evidence>
<dbReference type="InterPro" id="IPR000060">
    <property type="entry name" value="BCCT_transptr"/>
</dbReference>
<evidence type="ECO:0000256" key="7">
    <source>
        <dbReference type="ARBA" id="ARBA00023136"/>
    </source>
</evidence>
<evidence type="ECO:0000313" key="9">
    <source>
        <dbReference type="EMBL" id="CRK74735.1"/>
    </source>
</evidence>
<feature type="transmembrane region" description="Helical" evidence="8">
    <location>
        <begin position="381"/>
        <end position="399"/>
    </location>
</feature>
<dbReference type="RefSeq" id="WP_082136614.1">
    <property type="nucleotide sequence ID" value="NZ_CVPC01000003.1"/>
</dbReference>
<protein>
    <submittedName>
        <fullName evidence="9">Glycine betaine transporter OpuD</fullName>
    </submittedName>
</protein>
<evidence type="ECO:0000256" key="3">
    <source>
        <dbReference type="ARBA" id="ARBA00022448"/>
    </source>
</evidence>
<dbReference type="EMBL" id="CVQV01000003">
    <property type="protein sequence ID" value="CRK74735.1"/>
    <property type="molecule type" value="Genomic_DNA"/>
</dbReference>
<reference evidence="9 10" key="1">
    <citation type="submission" date="2015-04" db="EMBL/GenBank/DDBJ databases">
        <authorList>
            <person name="Syromyatnikov M.Y."/>
            <person name="Popov V.N."/>
        </authorList>
    </citation>
    <scope>NUCLEOTIDE SEQUENCE [LARGE SCALE GENOMIC DNA]</scope>
    <source>
        <strain evidence="9 10">CECT 5292</strain>
    </source>
</reference>
<dbReference type="GO" id="GO:0022857">
    <property type="term" value="F:transmembrane transporter activity"/>
    <property type="evidence" value="ECO:0007669"/>
    <property type="project" value="InterPro"/>
</dbReference>
<feature type="transmembrane region" description="Helical" evidence="8">
    <location>
        <begin position="159"/>
        <end position="182"/>
    </location>
</feature>
<feature type="transmembrane region" description="Helical" evidence="8">
    <location>
        <begin position="105"/>
        <end position="126"/>
    </location>
</feature>
<feature type="transmembrane region" description="Helical" evidence="8">
    <location>
        <begin position="250"/>
        <end position="276"/>
    </location>
</feature>
<keyword evidence="7 8" id="KW-0472">Membrane</keyword>